<organism evidence="2 3">
    <name type="scientific">Eumeta variegata</name>
    <name type="common">Bagworm moth</name>
    <name type="synonym">Eumeta japonica</name>
    <dbReference type="NCBI Taxonomy" id="151549"/>
    <lineage>
        <taxon>Eukaryota</taxon>
        <taxon>Metazoa</taxon>
        <taxon>Ecdysozoa</taxon>
        <taxon>Arthropoda</taxon>
        <taxon>Hexapoda</taxon>
        <taxon>Insecta</taxon>
        <taxon>Pterygota</taxon>
        <taxon>Neoptera</taxon>
        <taxon>Endopterygota</taxon>
        <taxon>Lepidoptera</taxon>
        <taxon>Glossata</taxon>
        <taxon>Ditrysia</taxon>
        <taxon>Tineoidea</taxon>
        <taxon>Psychidae</taxon>
        <taxon>Oiketicinae</taxon>
        <taxon>Eumeta</taxon>
    </lineage>
</organism>
<protein>
    <submittedName>
        <fullName evidence="2">Uncharacterized protein</fullName>
    </submittedName>
</protein>
<feature type="compositionally biased region" description="Basic residues" evidence="1">
    <location>
        <begin position="161"/>
        <end position="172"/>
    </location>
</feature>
<dbReference type="AlphaFoldDB" id="A0A4C1WI69"/>
<evidence type="ECO:0000313" key="3">
    <source>
        <dbReference type="Proteomes" id="UP000299102"/>
    </source>
</evidence>
<proteinExistence type="predicted"/>
<dbReference type="OrthoDB" id="412981at2759"/>
<gene>
    <name evidence="2" type="ORF">EVAR_33887_1</name>
</gene>
<comment type="caution">
    <text evidence="2">The sequence shown here is derived from an EMBL/GenBank/DDBJ whole genome shotgun (WGS) entry which is preliminary data.</text>
</comment>
<keyword evidence="3" id="KW-1185">Reference proteome</keyword>
<accession>A0A4C1WI69</accession>
<evidence type="ECO:0000313" key="2">
    <source>
        <dbReference type="EMBL" id="GBP51136.1"/>
    </source>
</evidence>
<name>A0A4C1WI69_EUMVA</name>
<dbReference type="Proteomes" id="UP000299102">
    <property type="component" value="Unassembled WGS sequence"/>
</dbReference>
<dbReference type="EMBL" id="BGZK01000575">
    <property type="protein sequence ID" value="GBP51136.1"/>
    <property type="molecule type" value="Genomic_DNA"/>
</dbReference>
<reference evidence="2 3" key="1">
    <citation type="journal article" date="2019" name="Commun. Biol.">
        <title>The bagworm genome reveals a unique fibroin gene that provides high tensile strength.</title>
        <authorList>
            <person name="Kono N."/>
            <person name="Nakamura H."/>
            <person name="Ohtoshi R."/>
            <person name="Tomita M."/>
            <person name="Numata K."/>
            <person name="Arakawa K."/>
        </authorList>
    </citation>
    <scope>NUCLEOTIDE SEQUENCE [LARGE SCALE GENOMIC DNA]</scope>
</reference>
<feature type="region of interest" description="Disordered" evidence="1">
    <location>
        <begin position="139"/>
        <end position="185"/>
    </location>
</feature>
<evidence type="ECO:0000256" key="1">
    <source>
        <dbReference type="SAM" id="MobiDB-lite"/>
    </source>
</evidence>
<sequence length="263" mass="30076">MRPIFGHSYRPLTAYDIANRPRHPDESCCARQITPDSCLQTAHQAKTSDLQMLHTLTLDLRCTGLVRSLLGTAVPMSPAEYSAPYDCGGRLWYVKNDVIARDLRVEILEEFVRMLERHAFNRADAGPYTTLQNLAPQYDRPTKGYQLPRDLTSKSPNEKKAHTRTCIRSRVQKTRDDDDDARNKLPVSASNLNVEEDSPKMMLAGIAQQRIHSILHEHLGMIKDSMRWDPMMLTEAQKQTRLNISRASLELEFLQQDPDNYLA</sequence>